<keyword evidence="8 13" id="KW-0067">ATP-binding</keyword>
<dbReference type="GO" id="GO:0031011">
    <property type="term" value="C:Ino80 complex"/>
    <property type="evidence" value="ECO:0000318"/>
    <property type="project" value="GO_Central"/>
</dbReference>
<dbReference type="EC" id="3.6.4.12" evidence="13"/>
<dbReference type="InParanoid" id="E9GRY1"/>
<dbReference type="Pfam" id="PF17856">
    <property type="entry name" value="TIP49_C"/>
    <property type="match status" value="1"/>
</dbReference>
<dbReference type="InterPro" id="IPR027417">
    <property type="entry name" value="P-loop_NTPase"/>
</dbReference>
<dbReference type="PhylomeDB" id="E9GRY1"/>
<keyword evidence="11 13" id="KW-0234">DNA repair</keyword>
<dbReference type="Proteomes" id="UP000000305">
    <property type="component" value="Unassembled WGS sequence"/>
</dbReference>
<evidence type="ECO:0000256" key="2">
    <source>
        <dbReference type="ARBA" id="ARBA00004123"/>
    </source>
</evidence>
<accession>E9GRY1</accession>
<evidence type="ECO:0000256" key="3">
    <source>
        <dbReference type="ARBA" id="ARBA00007519"/>
    </source>
</evidence>
<name>E9GRY1_DAPPU</name>
<keyword evidence="13" id="KW-0156">Chromatin regulator</keyword>
<evidence type="ECO:0000256" key="9">
    <source>
        <dbReference type="ARBA" id="ARBA00023015"/>
    </source>
</evidence>
<dbReference type="GO" id="GO:0042127">
    <property type="term" value="P:regulation of cell population proliferation"/>
    <property type="evidence" value="ECO:0007669"/>
    <property type="project" value="UniProtKB-ARBA"/>
</dbReference>
<dbReference type="SMART" id="SM00382">
    <property type="entry name" value="AAA"/>
    <property type="match status" value="1"/>
</dbReference>
<dbReference type="GO" id="GO:0003712">
    <property type="term" value="F:transcription coregulator activity"/>
    <property type="evidence" value="ECO:0007669"/>
    <property type="project" value="UniProtKB-ARBA"/>
</dbReference>
<comment type="subcellular location">
    <subcellularLocation>
        <location evidence="2 13">Nucleus</location>
    </subcellularLocation>
</comment>
<dbReference type="GO" id="GO:0016887">
    <property type="term" value="F:ATP hydrolysis activity"/>
    <property type="evidence" value="ECO:0007669"/>
    <property type="project" value="RHEA"/>
</dbReference>
<dbReference type="GO" id="GO:0006357">
    <property type="term" value="P:regulation of transcription by RNA polymerase II"/>
    <property type="evidence" value="ECO:0000318"/>
    <property type="project" value="GO_Central"/>
</dbReference>
<evidence type="ECO:0000256" key="1">
    <source>
        <dbReference type="ARBA" id="ARBA00002300"/>
    </source>
</evidence>
<keyword evidence="12 13" id="KW-0539">Nucleus</keyword>
<dbReference type="GO" id="GO:0003678">
    <property type="term" value="F:DNA helicase activity"/>
    <property type="evidence" value="ECO:0000318"/>
    <property type="project" value="GO_Central"/>
</dbReference>
<keyword evidence="9 13" id="KW-0805">Transcription regulation</keyword>
<evidence type="ECO:0000313" key="16">
    <source>
        <dbReference type="Proteomes" id="UP000000305"/>
    </source>
</evidence>
<dbReference type="HOGENOM" id="CLU_028311_4_0_1"/>
<dbReference type="AlphaFoldDB" id="E9GRY1"/>
<dbReference type="GO" id="GO:0000492">
    <property type="term" value="P:box C/D snoRNP assembly"/>
    <property type="evidence" value="ECO:0000318"/>
    <property type="project" value="GO_Central"/>
</dbReference>
<evidence type="ECO:0000256" key="13">
    <source>
        <dbReference type="RuleBase" id="RU363048"/>
    </source>
</evidence>
<dbReference type="InterPro" id="IPR003593">
    <property type="entry name" value="AAA+_ATPase"/>
</dbReference>
<reference evidence="15 16" key="1">
    <citation type="journal article" date="2011" name="Science">
        <title>The ecoresponsive genome of Daphnia pulex.</title>
        <authorList>
            <person name="Colbourne J.K."/>
            <person name="Pfrender M.E."/>
            <person name="Gilbert D."/>
            <person name="Thomas W.K."/>
            <person name="Tucker A."/>
            <person name="Oakley T.H."/>
            <person name="Tokishita S."/>
            <person name="Aerts A."/>
            <person name="Arnold G.J."/>
            <person name="Basu M.K."/>
            <person name="Bauer D.J."/>
            <person name="Caceres C.E."/>
            <person name="Carmel L."/>
            <person name="Casola C."/>
            <person name="Choi J.H."/>
            <person name="Detter J.C."/>
            <person name="Dong Q."/>
            <person name="Dusheyko S."/>
            <person name="Eads B.D."/>
            <person name="Frohlich T."/>
            <person name="Geiler-Samerotte K.A."/>
            <person name="Gerlach D."/>
            <person name="Hatcher P."/>
            <person name="Jogdeo S."/>
            <person name="Krijgsveld J."/>
            <person name="Kriventseva E.V."/>
            <person name="Kultz D."/>
            <person name="Laforsch C."/>
            <person name="Lindquist E."/>
            <person name="Lopez J."/>
            <person name="Manak J.R."/>
            <person name="Muller J."/>
            <person name="Pangilinan J."/>
            <person name="Patwardhan R.P."/>
            <person name="Pitluck S."/>
            <person name="Pritham E.J."/>
            <person name="Rechtsteiner A."/>
            <person name="Rho M."/>
            <person name="Rogozin I.B."/>
            <person name="Sakarya O."/>
            <person name="Salamov A."/>
            <person name="Schaack S."/>
            <person name="Shapiro H."/>
            <person name="Shiga Y."/>
            <person name="Skalitzky C."/>
            <person name="Smith Z."/>
            <person name="Souvorov A."/>
            <person name="Sung W."/>
            <person name="Tang Z."/>
            <person name="Tsuchiya D."/>
            <person name="Tu H."/>
            <person name="Vos H."/>
            <person name="Wang M."/>
            <person name="Wolf Y.I."/>
            <person name="Yamagata H."/>
            <person name="Yamada T."/>
            <person name="Ye Y."/>
            <person name="Shaw J.R."/>
            <person name="Andrews J."/>
            <person name="Crease T.J."/>
            <person name="Tang H."/>
            <person name="Lucas S.M."/>
            <person name="Robertson H.M."/>
            <person name="Bork P."/>
            <person name="Koonin E.V."/>
            <person name="Zdobnov E.M."/>
            <person name="Grigoriev I.V."/>
            <person name="Lynch M."/>
            <person name="Boore J.L."/>
        </authorList>
    </citation>
    <scope>NUCLEOTIDE SEQUENCE [LARGE SCALE GENOMIC DNA]</scope>
</reference>
<dbReference type="GO" id="GO:0010557">
    <property type="term" value="P:positive regulation of macromolecule biosynthetic process"/>
    <property type="evidence" value="ECO:0007669"/>
    <property type="project" value="UniProtKB-ARBA"/>
</dbReference>
<dbReference type="KEGG" id="dpx:DAPPUDRAFT_213265"/>
<dbReference type="InterPro" id="IPR010339">
    <property type="entry name" value="TIP49_P-loop"/>
</dbReference>
<evidence type="ECO:0000256" key="4">
    <source>
        <dbReference type="ARBA" id="ARBA00022741"/>
    </source>
</evidence>
<dbReference type="FunFam" id="3.40.50.300:FF:002221">
    <property type="entry name" value="RuvB-like 2"/>
    <property type="match status" value="2"/>
</dbReference>
<dbReference type="FunFam" id="2.40.50.360:FF:000002">
    <property type="entry name" value="RuvB-like helicase"/>
    <property type="match status" value="1"/>
</dbReference>
<dbReference type="Gene3D" id="3.40.50.300">
    <property type="entry name" value="P-loop containing nucleotide triphosphate hydrolases"/>
    <property type="match status" value="1"/>
</dbReference>
<keyword evidence="16" id="KW-1185">Reference proteome</keyword>
<protein>
    <recommendedName>
        <fullName evidence="13">RuvB-like helicase</fullName>
        <ecNumber evidence="13">3.6.4.12</ecNumber>
    </recommendedName>
</protein>
<dbReference type="GO" id="GO:0097255">
    <property type="term" value="C:R2TP complex"/>
    <property type="evidence" value="ECO:0000318"/>
    <property type="project" value="GO_Central"/>
</dbReference>
<dbReference type="SUPFAM" id="SSF52540">
    <property type="entry name" value="P-loop containing nucleoside triphosphate hydrolases"/>
    <property type="match status" value="1"/>
</dbReference>
<dbReference type="GO" id="GO:0060828">
    <property type="term" value="P:regulation of canonical Wnt signaling pathway"/>
    <property type="evidence" value="ECO:0007669"/>
    <property type="project" value="UniProtKB-ARBA"/>
</dbReference>
<dbReference type="PANTHER" id="PTHR11093">
    <property type="entry name" value="RUVB-RELATED REPTIN AND PONTIN"/>
    <property type="match status" value="1"/>
</dbReference>
<evidence type="ECO:0000313" key="15">
    <source>
        <dbReference type="EMBL" id="EFX77610.1"/>
    </source>
</evidence>
<dbReference type="InterPro" id="IPR042487">
    <property type="entry name" value="RuvBL1/2_DNA/RNA_bd_dom"/>
</dbReference>
<keyword evidence="6 13" id="KW-0378">Hydrolase</keyword>
<dbReference type="Gene3D" id="2.40.50.360">
    <property type="entry name" value="RuvB-like helicase, domain II"/>
    <property type="match status" value="1"/>
</dbReference>
<proteinExistence type="inferred from homology"/>
<dbReference type="FunCoup" id="E9GRY1">
    <property type="interactions" value="1972"/>
</dbReference>
<dbReference type="GO" id="GO:0035267">
    <property type="term" value="C:NuA4 histone acetyltransferase complex"/>
    <property type="evidence" value="ECO:0000318"/>
    <property type="project" value="GO_Central"/>
</dbReference>
<sequence>MAAIASVKVAEVREFSRIERIGTHSHIRGLGLDDALEPREVSQGMVGQLTARRAAGVVLEMIREGKIAGRAVLIAGQPGTGKTAIAMGMAQALGDNTPFTSMAGSEIYSLEMSKTEALTQAFRKSIGVRIKEETEIIEGEVVEVQIDRPATGTGAKVGKLTLKTTDMETVYDLGNKMIESLIKEKAQAGDVITIDKATGKISKLGRSFTRARDYDATGPQTRFVQCPEGELQKRKEVTHTVTLHEIDVINSRTQGFLALFSGDTGEIKSEVRDQINSKVAEWREEGKAEIVPGVLFIDEVHMLDMECFSFLNRALEDDMAPVLIMATNRGITKIRGTKYRSPHGIPIDLLDRMVIIATQPYEEKEMKQILKIRCEEEDAEMTEDALLVLTRLSLETSLRYAIQLITVANLIARKRKAMEIAVEDIKKAYTLFLDETRSTQYLKDIQDEFMFNEEDEPKSDVAMETS</sequence>
<evidence type="ECO:0000256" key="12">
    <source>
        <dbReference type="ARBA" id="ARBA00023242"/>
    </source>
</evidence>
<dbReference type="InterPro" id="IPR027238">
    <property type="entry name" value="RuvB-like"/>
</dbReference>
<keyword evidence="10 13" id="KW-0804">Transcription</keyword>
<dbReference type="GO" id="GO:0006338">
    <property type="term" value="P:chromatin remodeling"/>
    <property type="evidence" value="ECO:0000318"/>
    <property type="project" value="GO_Central"/>
</dbReference>
<feature type="domain" description="AAA+ ATPase" evidence="14">
    <location>
        <begin position="68"/>
        <end position="351"/>
    </location>
</feature>
<dbReference type="FunFam" id="1.10.8.60:FF:000010">
    <property type="entry name" value="RuvB-like helicase"/>
    <property type="match status" value="1"/>
</dbReference>
<dbReference type="GO" id="GO:0006281">
    <property type="term" value="P:DNA repair"/>
    <property type="evidence" value="ECO:0007669"/>
    <property type="project" value="UniProtKB-KW"/>
</dbReference>
<dbReference type="OrthoDB" id="10060499at2759"/>
<evidence type="ECO:0000256" key="7">
    <source>
        <dbReference type="ARBA" id="ARBA00022806"/>
    </source>
</evidence>
<gene>
    <name evidence="15" type="ORF">DAPPUDRAFT_213265</name>
</gene>
<keyword evidence="4 13" id="KW-0547">Nucleotide-binding</keyword>
<dbReference type="EMBL" id="GL732561">
    <property type="protein sequence ID" value="EFX77610.1"/>
    <property type="molecule type" value="Genomic_DNA"/>
</dbReference>
<organism evidence="15 16">
    <name type="scientific">Daphnia pulex</name>
    <name type="common">Water flea</name>
    <dbReference type="NCBI Taxonomy" id="6669"/>
    <lineage>
        <taxon>Eukaryota</taxon>
        <taxon>Metazoa</taxon>
        <taxon>Ecdysozoa</taxon>
        <taxon>Arthropoda</taxon>
        <taxon>Crustacea</taxon>
        <taxon>Branchiopoda</taxon>
        <taxon>Diplostraca</taxon>
        <taxon>Cladocera</taxon>
        <taxon>Anomopoda</taxon>
        <taxon>Daphniidae</taxon>
        <taxon>Daphnia</taxon>
    </lineage>
</organism>
<keyword evidence="7 13" id="KW-0347">Helicase</keyword>
<dbReference type="OMA" id="IINTEPY"/>
<comment type="similarity">
    <text evidence="3 13">Belongs to the RuvB family.</text>
</comment>
<dbReference type="GO" id="GO:0000812">
    <property type="term" value="C:Swr1 complex"/>
    <property type="evidence" value="ECO:0000318"/>
    <property type="project" value="GO_Central"/>
</dbReference>
<evidence type="ECO:0000256" key="6">
    <source>
        <dbReference type="ARBA" id="ARBA00022801"/>
    </source>
</evidence>
<keyword evidence="5 13" id="KW-0227">DNA damage</keyword>
<dbReference type="InterPro" id="IPR041048">
    <property type="entry name" value="RuvB-like_C"/>
</dbReference>
<dbReference type="eggNOG" id="KOG2680">
    <property type="taxonomic scope" value="Eukaryota"/>
</dbReference>
<dbReference type="Gene3D" id="1.10.8.60">
    <property type="match status" value="1"/>
</dbReference>
<evidence type="ECO:0000256" key="5">
    <source>
        <dbReference type="ARBA" id="ARBA00022763"/>
    </source>
</evidence>
<dbReference type="STRING" id="6669.E9GRY1"/>
<dbReference type="Pfam" id="PF06068">
    <property type="entry name" value="TIP49"/>
    <property type="match status" value="1"/>
</dbReference>
<dbReference type="PRINTS" id="PR00830">
    <property type="entry name" value="ENDOLAPTASE"/>
</dbReference>
<comment type="function">
    <text evidence="1 13">Proposed core component of the chromatin remodeling Ino80 complex which is involved in transcriptional regulation, DNA replication and probably DNA repair.</text>
</comment>
<evidence type="ECO:0000256" key="8">
    <source>
        <dbReference type="ARBA" id="ARBA00022840"/>
    </source>
</evidence>
<dbReference type="GO" id="GO:0005524">
    <property type="term" value="F:ATP binding"/>
    <property type="evidence" value="ECO:0007669"/>
    <property type="project" value="UniProtKB-KW"/>
</dbReference>
<evidence type="ECO:0000256" key="11">
    <source>
        <dbReference type="ARBA" id="ARBA00023204"/>
    </source>
</evidence>
<evidence type="ECO:0000256" key="10">
    <source>
        <dbReference type="ARBA" id="ARBA00023163"/>
    </source>
</evidence>
<evidence type="ECO:0000259" key="14">
    <source>
        <dbReference type="SMART" id="SM00382"/>
    </source>
</evidence>
<comment type="catalytic activity">
    <reaction evidence="13">
        <text>ATP + H2O = ADP + phosphate + H(+)</text>
        <dbReference type="Rhea" id="RHEA:13065"/>
        <dbReference type="ChEBI" id="CHEBI:15377"/>
        <dbReference type="ChEBI" id="CHEBI:15378"/>
        <dbReference type="ChEBI" id="CHEBI:30616"/>
        <dbReference type="ChEBI" id="CHEBI:43474"/>
        <dbReference type="ChEBI" id="CHEBI:456216"/>
        <dbReference type="EC" id="3.6.4.12"/>
    </reaction>
</comment>